<dbReference type="RefSeq" id="WP_161859562.1">
    <property type="nucleotide sequence ID" value="NZ_CP047491.1"/>
</dbReference>
<name>A0ABX6IZI4_9GAMM</name>
<sequence>MFAGIVEDPSISAMAFCALKKVSDKDRAELYLPVRSMMQPKYDGRTFNGKEHENYQFILL</sequence>
<proteinExistence type="predicted"/>
<protein>
    <submittedName>
        <fullName evidence="1">Uncharacterized protein</fullName>
    </submittedName>
</protein>
<dbReference type="EMBL" id="CP047491">
    <property type="protein sequence ID" value="QHQ40264.1"/>
    <property type="molecule type" value="Genomic_DNA"/>
</dbReference>
<evidence type="ECO:0000313" key="1">
    <source>
        <dbReference type="EMBL" id="QHQ40264.1"/>
    </source>
</evidence>
<organism evidence="1 2">
    <name type="scientific">Microbulbifer hydrolyticus</name>
    <dbReference type="NCBI Taxonomy" id="48074"/>
    <lineage>
        <taxon>Bacteria</taxon>
        <taxon>Pseudomonadati</taxon>
        <taxon>Pseudomonadota</taxon>
        <taxon>Gammaproteobacteria</taxon>
        <taxon>Cellvibrionales</taxon>
        <taxon>Microbulbiferaceae</taxon>
        <taxon>Microbulbifer</taxon>
    </lineage>
</organism>
<evidence type="ECO:0000313" key="2">
    <source>
        <dbReference type="Proteomes" id="UP000464675"/>
    </source>
</evidence>
<dbReference type="Proteomes" id="UP000464675">
    <property type="component" value="Chromosome"/>
</dbReference>
<gene>
    <name evidence="1" type="ORF">GTQ55_15620</name>
</gene>
<accession>A0ABX6IZI4</accession>
<reference evidence="1 2" key="1">
    <citation type="submission" date="2020-01" db="EMBL/GenBank/DDBJ databases">
        <title>The possibility of degradation of plastic by Microbulbifer hydrolyticus IRE-31.</title>
        <authorList>
            <person name="Liu L."/>
        </authorList>
    </citation>
    <scope>NUCLEOTIDE SEQUENCE [LARGE SCALE GENOMIC DNA]</scope>
    <source>
        <strain evidence="1 2">IRE-31</strain>
    </source>
</reference>
<keyword evidence="2" id="KW-1185">Reference proteome</keyword>